<dbReference type="PROSITE" id="PS00627">
    <property type="entry name" value="GHMP_KINASES_ATP"/>
    <property type="match status" value="1"/>
</dbReference>
<comment type="catalytic activity">
    <reaction evidence="11 13">
        <text>L-homoserine + ATP = O-phospho-L-homoserine + ADP + H(+)</text>
        <dbReference type="Rhea" id="RHEA:13985"/>
        <dbReference type="ChEBI" id="CHEBI:15378"/>
        <dbReference type="ChEBI" id="CHEBI:30616"/>
        <dbReference type="ChEBI" id="CHEBI:57476"/>
        <dbReference type="ChEBI" id="CHEBI:57590"/>
        <dbReference type="ChEBI" id="CHEBI:456216"/>
        <dbReference type="EC" id="2.7.1.39"/>
    </reaction>
</comment>
<dbReference type="Proteomes" id="UP000198863">
    <property type="component" value="Unassembled WGS sequence"/>
</dbReference>
<comment type="similarity">
    <text evidence="2 13">Belongs to the GHMP kinase family. Homoserine kinase subfamily.</text>
</comment>
<dbReference type="RefSeq" id="WP_091065661.1">
    <property type="nucleotide sequence ID" value="NZ_FNCF01000005.1"/>
</dbReference>
<evidence type="ECO:0000259" key="15">
    <source>
        <dbReference type="Pfam" id="PF08544"/>
    </source>
</evidence>
<dbReference type="InterPro" id="IPR014721">
    <property type="entry name" value="Ribsml_uS5_D2-typ_fold_subgr"/>
</dbReference>
<dbReference type="PANTHER" id="PTHR20861">
    <property type="entry name" value="HOMOSERINE/4-DIPHOSPHOCYTIDYL-2-C-METHYL-D-ERYTHRITOL KINASE"/>
    <property type="match status" value="1"/>
</dbReference>
<evidence type="ECO:0000256" key="8">
    <source>
        <dbReference type="ARBA" id="ARBA00022741"/>
    </source>
</evidence>
<dbReference type="InterPro" id="IPR000870">
    <property type="entry name" value="Homoserine_kinase"/>
</dbReference>
<keyword evidence="17" id="KW-1185">Reference proteome</keyword>
<keyword evidence="6 13" id="KW-0808">Transferase</keyword>
<dbReference type="GO" id="GO:0005524">
    <property type="term" value="F:ATP binding"/>
    <property type="evidence" value="ECO:0007669"/>
    <property type="project" value="UniProtKB-UniRule"/>
</dbReference>
<dbReference type="HAMAP" id="MF_00384">
    <property type="entry name" value="Homoser_kinase"/>
    <property type="match status" value="1"/>
</dbReference>
<dbReference type="Gene3D" id="3.30.70.890">
    <property type="entry name" value="GHMP kinase, C-terminal domain"/>
    <property type="match status" value="1"/>
</dbReference>
<dbReference type="GO" id="GO:0005737">
    <property type="term" value="C:cytoplasm"/>
    <property type="evidence" value="ECO:0007669"/>
    <property type="project" value="UniProtKB-SubCell"/>
</dbReference>
<dbReference type="NCBIfam" id="TIGR00191">
    <property type="entry name" value="thrB"/>
    <property type="match status" value="1"/>
</dbReference>
<protein>
    <recommendedName>
        <fullName evidence="4 13">Homoserine kinase</fullName>
        <shortName evidence="13">HK</shortName>
        <shortName evidence="13">HSK</shortName>
        <ecNumber evidence="3 13">2.7.1.39</ecNumber>
    </recommendedName>
</protein>
<keyword evidence="8 13" id="KW-0547">Nucleotide-binding</keyword>
<dbReference type="Pfam" id="PF00288">
    <property type="entry name" value="GHMP_kinases_N"/>
    <property type="match status" value="1"/>
</dbReference>
<feature type="binding site" evidence="13">
    <location>
        <begin position="90"/>
        <end position="100"/>
    </location>
    <ligand>
        <name>ATP</name>
        <dbReference type="ChEBI" id="CHEBI:30616"/>
    </ligand>
</feature>
<dbReference type="UniPathway" id="UPA00050">
    <property type="reaction ID" value="UER00064"/>
</dbReference>
<comment type="function">
    <text evidence="12 13">Catalyzes the ATP-dependent phosphorylation of L-homoserine to L-homoserine phosphate.</text>
</comment>
<comment type="subcellular location">
    <subcellularLocation>
        <location evidence="13">Cytoplasm</location>
    </subcellularLocation>
</comment>
<keyword evidence="5 13" id="KW-0028">Amino-acid biosynthesis</keyword>
<proteinExistence type="inferred from homology"/>
<keyword evidence="10 13" id="KW-0067">ATP-binding</keyword>
<evidence type="ECO:0000256" key="3">
    <source>
        <dbReference type="ARBA" id="ARBA00012078"/>
    </source>
</evidence>
<dbReference type="EC" id="2.7.1.39" evidence="3 13"/>
<name>A0A1G7WJX5_9ACTN</name>
<dbReference type="PRINTS" id="PR00958">
    <property type="entry name" value="HOMSERKINASE"/>
</dbReference>
<evidence type="ECO:0000256" key="1">
    <source>
        <dbReference type="ARBA" id="ARBA00005015"/>
    </source>
</evidence>
<keyword evidence="9 13" id="KW-0418">Kinase</keyword>
<evidence type="ECO:0000259" key="14">
    <source>
        <dbReference type="Pfam" id="PF00288"/>
    </source>
</evidence>
<dbReference type="EMBL" id="FNCF01000005">
    <property type="protein sequence ID" value="SDG72149.1"/>
    <property type="molecule type" value="Genomic_DNA"/>
</dbReference>
<dbReference type="SUPFAM" id="SSF54211">
    <property type="entry name" value="Ribosomal protein S5 domain 2-like"/>
    <property type="match status" value="1"/>
</dbReference>
<dbReference type="PANTHER" id="PTHR20861:SF1">
    <property type="entry name" value="HOMOSERINE KINASE"/>
    <property type="match status" value="1"/>
</dbReference>
<evidence type="ECO:0000256" key="2">
    <source>
        <dbReference type="ARBA" id="ARBA00007370"/>
    </source>
</evidence>
<evidence type="ECO:0000256" key="11">
    <source>
        <dbReference type="ARBA" id="ARBA00049375"/>
    </source>
</evidence>
<dbReference type="AlphaFoldDB" id="A0A1G7WJX5"/>
<comment type="pathway">
    <text evidence="1 13">Amino-acid biosynthesis; L-threonine biosynthesis; L-threonine from L-aspartate: step 4/5.</text>
</comment>
<dbReference type="InterPro" id="IPR013750">
    <property type="entry name" value="GHMP_kinase_C_dom"/>
</dbReference>
<evidence type="ECO:0000256" key="6">
    <source>
        <dbReference type="ARBA" id="ARBA00022679"/>
    </source>
</evidence>
<organism evidence="16 17">
    <name type="scientific">Klenkia brasiliensis</name>
    <dbReference type="NCBI Taxonomy" id="333142"/>
    <lineage>
        <taxon>Bacteria</taxon>
        <taxon>Bacillati</taxon>
        <taxon>Actinomycetota</taxon>
        <taxon>Actinomycetes</taxon>
        <taxon>Geodermatophilales</taxon>
        <taxon>Geodermatophilaceae</taxon>
        <taxon>Klenkia</taxon>
    </lineage>
</organism>
<keyword evidence="7 13" id="KW-0791">Threonine biosynthesis</keyword>
<dbReference type="PIRSF" id="PIRSF000676">
    <property type="entry name" value="Homoser_kin"/>
    <property type="match status" value="1"/>
</dbReference>
<dbReference type="OrthoDB" id="9769912at2"/>
<evidence type="ECO:0000256" key="12">
    <source>
        <dbReference type="ARBA" id="ARBA00049954"/>
    </source>
</evidence>
<evidence type="ECO:0000256" key="10">
    <source>
        <dbReference type="ARBA" id="ARBA00022840"/>
    </source>
</evidence>
<evidence type="ECO:0000256" key="7">
    <source>
        <dbReference type="ARBA" id="ARBA00022697"/>
    </source>
</evidence>
<dbReference type="SUPFAM" id="SSF55060">
    <property type="entry name" value="GHMP Kinase, C-terminal domain"/>
    <property type="match status" value="1"/>
</dbReference>
<evidence type="ECO:0000313" key="16">
    <source>
        <dbReference type="EMBL" id="SDG72149.1"/>
    </source>
</evidence>
<gene>
    <name evidence="13" type="primary">thrB</name>
    <name evidence="16" type="ORF">SAMN05660324_3376</name>
</gene>
<feature type="domain" description="GHMP kinase C-terminal" evidence="15">
    <location>
        <begin position="221"/>
        <end position="279"/>
    </location>
</feature>
<dbReference type="GO" id="GO:0009088">
    <property type="term" value="P:threonine biosynthetic process"/>
    <property type="evidence" value="ECO:0007669"/>
    <property type="project" value="UniProtKB-UniRule"/>
</dbReference>
<keyword evidence="13" id="KW-0963">Cytoplasm</keyword>
<dbReference type="InterPro" id="IPR006203">
    <property type="entry name" value="GHMP_knse_ATP-bd_CS"/>
</dbReference>
<dbReference type="GO" id="GO:0004413">
    <property type="term" value="F:homoserine kinase activity"/>
    <property type="evidence" value="ECO:0007669"/>
    <property type="project" value="UniProtKB-UniRule"/>
</dbReference>
<dbReference type="Gene3D" id="3.30.230.10">
    <property type="match status" value="1"/>
</dbReference>
<evidence type="ECO:0000256" key="5">
    <source>
        <dbReference type="ARBA" id="ARBA00022605"/>
    </source>
</evidence>
<dbReference type="InterPro" id="IPR036554">
    <property type="entry name" value="GHMP_kinase_C_sf"/>
</dbReference>
<dbReference type="InterPro" id="IPR006204">
    <property type="entry name" value="GHMP_kinase_N_dom"/>
</dbReference>
<evidence type="ECO:0000313" key="17">
    <source>
        <dbReference type="Proteomes" id="UP000198863"/>
    </source>
</evidence>
<evidence type="ECO:0000256" key="9">
    <source>
        <dbReference type="ARBA" id="ARBA00022777"/>
    </source>
</evidence>
<dbReference type="InterPro" id="IPR020568">
    <property type="entry name" value="Ribosomal_Su5_D2-typ_SF"/>
</dbReference>
<evidence type="ECO:0000256" key="4">
    <source>
        <dbReference type="ARBA" id="ARBA00017858"/>
    </source>
</evidence>
<feature type="domain" description="GHMP kinase N-terminal" evidence="14">
    <location>
        <begin position="62"/>
        <end position="145"/>
    </location>
</feature>
<accession>A0A1G7WJX5</accession>
<evidence type="ECO:0000256" key="13">
    <source>
        <dbReference type="HAMAP-Rule" id="MF_00384"/>
    </source>
</evidence>
<dbReference type="Pfam" id="PF08544">
    <property type="entry name" value="GHMP_kinases_C"/>
    <property type="match status" value="1"/>
</dbReference>
<reference evidence="17" key="1">
    <citation type="submission" date="2016-10" db="EMBL/GenBank/DDBJ databases">
        <authorList>
            <person name="Varghese N."/>
            <person name="Submissions S."/>
        </authorList>
    </citation>
    <scope>NUCLEOTIDE SEQUENCE [LARGE SCALE GENOMIC DNA]</scope>
    <source>
        <strain evidence="17">DSM 44526</strain>
    </source>
</reference>
<sequence>MTGPAPVRIRVPATSANLGPAFDSAGLALAVYDEVEVSVADGYSVEVEGIGAADLPRDESHLVVRAFQAACDDLGWLPPGLRLHARNAIPQGRGLGSSAAAVVAGILAAWALCPAVTGIDDERVLALADVIEGHPDNVAACLLGGLTLSWSDAEGARATSLAVDPRVTPVVCVPDATLSTHVARALLPPTVPHGDAAFNAGRAALLVHALTAAPELLLPATEDRLHQDQRGPHMPATAALVGDLRDAGHAAVVSGAGPSVLVLGAEPDHVPLVRTVVPEGWQVLDLPVEPRGARVRHGAVHENGAVSS</sequence>